<evidence type="ECO:0000313" key="1">
    <source>
        <dbReference type="EMBL" id="THU93632.1"/>
    </source>
</evidence>
<name>A0A4S8LVL5_DENBC</name>
<gene>
    <name evidence="1" type="ORF">K435DRAFT_779759</name>
</gene>
<dbReference type="AlphaFoldDB" id="A0A4S8LVL5"/>
<dbReference type="OrthoDB" id="3039335at2759"/>
<dbReference type="EMBL" id="ML179244">
    <property type="protein sequence ID" value="THU93632.1"/>
    <property type="molecule type" value="Genomic_DNA"/>
</dbReference>
<protein>
    <submittedName>
        <fullName evidence="1">Uncharacterized protein</fullName>
    </submittedName>
</protein>
<proteinExistence type="predicted"/>
<dbReference type="Proteomes" id="UP000297245">
    <property type="component" value="Unassembled WGS sequence"/>
</dbReference>
<keyword evidence="2" id="KW-1185">Reference proteome</keyword>
<evidence type="ECO:0000313" key="2">
    <source>
        <dbReference type="Proteomes" id="UP000297245"/>
    </source>
</evidence>
<reference evidence="1 2" key="1">
    <citation type="journal article" date="2019" name="Nat. Ecol. Evol.">
        <title>Megaphylogeny resolves global patterns of mushroom evolution.</title>
        <authorList>
            <person name="Varga T."/>
            <person name="Krizsan K."/>
            <person name="Foldi C."/>
            <person name="Dima B."/>
            <person name="Sanchez-Garcia M."/>
            <person name="Sanchez-Ramirez S."/>
            <person name="Szollosi G.J."/>
            <person name="Szarkandi J.G."/>
            <person name="Papp V."/>
            <person name="Albert L."/>
            <person name="Andreopoulos W."/>
            <person name="Angelini C."/>
            <person name="Antonin V."/>
            <person name="Barry K.W."/>
            <person name="Bougher N.L."/>
            <person name="Buchanan P."/>
            <person name="Buyck B."/>
            <person name="Bense V."/>
            <person name="Catcheside P."/>
            <person name="Chovatia M."/>
            <person name="Cooper J."/>
            <person name="Damon W."/>
            <person name="Desjardin D."/>
            <person name="Finy P."/>
            <person name="Geml J."/>
            <person name="Haridas S."/>
            <person name="Hughes K."/>
            <person name="Justo A."/>
            <person name="Karasinski D."/>
            <person name="Kautmanova I."/>
            <person name="Kiss B."/>
            <person name="Kocsube S."/>
            <person name="Kotiranta H."/>
            <person name="LaButti K.M."/>
            <person name="Lechner B.E."/>
            <person name="Liimatainen K."/>
            <person name="Lipzen A."/>
            <person name="Lukacs Z."/>
            <person name="Mihaltcheva S."/>
            <person name="Morgado L.N."/>
            <person name="Niskanen T."/>
            <person name="Noordeloos M.E."/>
            <person name="Ohm R.A."/>
            <person name="Ortiz-Santana B."/>
            <person name="Ovrebo C."/>
            <person name="Racz N."/>
            <person name="Riley R."/>
            <person name="Savchenko A."/>
            <person name="Shiryaev A."/>
            <person name="Soop K."/>
            <person name="Spirin V."/>
            <person name="Szebenyi C."/>
            <person name="Tomsovsky M."/>
            <person name="Tulloss R.E."/>
            <person name="Uehling J."/>
            <person name="Grigoriev I.V."/>
            <person name="Vagvolgyi C."/>
            <person name="Papp T."/>
            <person name="Martin F.M."/>
            <person name="Miettinen O."/>
            <person name="Hibbett D.S."/>
            <person name="Nagy L.G."/>
        </authorList>
    </citation>
    <scope>NUCLEOTIDE SEQUENCE [LARGE SCALE GENOMIC DNA]</scope>
    <source>
        <strain evidence="1 2">CBS 962.96</strain>
    </source>
</reference>
<organism evidence="1 2">
    <name type="scientific">Dendrothele bispora (strain CBS 962.96)</name>
    <dbReference type="NCBI Taxonomy" id="1314807"/>
    <lineage>
        <taxon>Eukaryota</taxon>
        <taxon>Fungi</taxon>
        <taxon>Dikarya</taxon>
        <taxon>Basidiomycota</taxon>
        <taxon>Agaricomycotina</taxon>
        <taxon>Agaricomycetes</taxon>
        <taxon>Agaricomycetidae</taxon>
        <taxon>Agaricales</taxon>
        <taxon>Agaricales incertae sedis</taxon>
        <taxon>Dendrothele</taxon>
    </lineage>
</organism>
<sequence length="109" mass="11834">MNDGKRGDFAWGSNPERILGRIDHGLGELSEWGDRQMAPTWDAPSGVPYMRGHLVDLRMGIKVRVVVTGRPNSMVVLAVHGSGVTYMLLNRPPGVDSVAEKLGMANLPP</sequence>
<accession>A0A4S8LVL5</accession>